<dbReference type="RefSeq" id="WP_050023821.1">
    <property type="nucleotide sequence ID" value="NZ_JNFH02000010.1"/>
</dbReference>
<dbReference type="InterPro" id="IPR024185">
    <property type="entry name" value="FTHF_cligase-like_sf"/>
</dbReference>
<protein>
    <submittedName>
        <fullName evidence="2">5-formyltetrahydrofolate cyclo-ligase</fullName>
    </submittedName>
</protein>
<gene>
    <name evidence="2" type="ORF">FK85_24930</name>
</gene>
<accession>A0A0F8CLX6</accession>
<keyword evidence="3" id="KW-1185">Reference proteome</keyword>
<dbReference type="GO" id="GO:0005737">
    <property type="term" value="C:cytoplasm"/>
    <property type="evidence" value="ECO:0007669"/>
    <property type="project" value="TreeGrafter"/>
</dbReference>
<dbReference type="InterPro" id="IPR037171">
    <property type="entry name" value="NagB/RpiA_transferase-like"/>
</dbReference>
<name>A0A0F8CLX6_9EURY</name>
<dbReference type="PANTHER" id="PTHR13017:SF0">
    <property type="entry name" value="METHENYLTETRAHYDROFOLATE SYNTHASE DOMAIN-CONTAINING PROTEIN"/>
    <property type="match status" value="1"/>
</dbReference>
<dbReference type="AlphaFoldDB" id="A0A0F8CLX6"/>
<dbReference type="GO" id="GO:0016874">
    <property type="term" value="F:ligase activity"/>
    <property type="evidence" value="ECO:0007669"/>
    <property type="project" value="UniProtKB-KW"/>
</dbReference>
<dbReference type="EMBL" id="JNFH02000010">
    <property type="protein sequence ID" value="KKF39912.1"/>
    <property type="molecule type" value="Genomic_DNA"/>
</dbReference>
<dbReference type="InterPro" id="IPR002698">
    <property type="entry name" value="FTHF_cligase"/>
</dbReference>
<dbReference type="OrthoDB" id="18307at2157"/>
<evidence type="ECO:0000313" key="3">
    <source>
        <dbReference type="Proteomes" id="UP000053331"/>
    </source>
</evidence>
<feature type="region of interest" description="Disordered" evidence="1">
    <location>
        <begin position="101"/>
        <end position="142"/>
    </location>
</feature>
<dbReference type="PANTHER" id="PTHR13017">
    <property type="entry name" value="5-FORMYLTETRAHYDROFOLATE CYCLO-LIGASE-RELATED"/>
    <property type="match status" value="1"/>
</dbReference>
<proteinExistence type="predicted"/>
<evidence type="ECO:0000256" key="1">
    <source>
        <dbReference type="SAM" id="MobiDB-lite"/>
    </source>
</evidence>
<feature type="compositionally biased region" description="Polar residues" evidence="1">
    <location>
        <begin position="125"/>
        <end position="134"/>
    </location>
</feature>
<sequence>MDKQAVRETVWDAFEAGDQARFPFPPHDRIPNFAGADATRDRLTETDAWASAATLKCNPDAPQLPVRRAALRAGKTVYVAQPRLRDADPFLRLDPEAIAADGSEAHRASGSRAKPDDDADIDDATTVSGISTYGTPVPPEDVPHVDLVVAGSVGVTTDGARIGKGEGYSDLEWGVLSELGAVNDTTAVATTVHELSVLDGPESPIADAADLPAPDAHDVPLDLVVTPERTIRTDTPYPRPEGIDWDAIDDEKLDAIPVLAERAPRRE</sequence>
<dbReference type="Gene3D" id="3.40.50.10420">
    <property type="entry name" value="NagB/RpiA/CoA transferase-like"/>
    <property type="match status" value="1"/>
</dbReference>
<comment type="caution">
    <text evidence="2">The sequence shown here is derived from an EMBL/GenBank/DDBJ whole genome shotgun (WGS) entry which is preliminary data.</text>
</comment>
<reference evidence="2 3" key="1">
    <citation type="journal article" date="2015" name="Genome Announc.">
        <title>Draft genome sequence of a Halorubrum H3 strain isolated from the burlinskoye salt lake (Altai Krai, Russia).</title>
        <authorList>
            <person name="Rozanov A.S."/>
            <person name="Bryanskaya A.V."/>
            <person name="Malup T.K."/>
            <person name="Kotenko A.V."/>
            <person name="Peltek S.E."/>
        </authorList>
    </citation>
    <scope>NUCLEOTIDE SEQUENCE [LARGE SCALE GENOMIC DNA]</scope>
    <source>
        <strain evidence="2 3">H3</strain>
    </source>
</reference>
<dbReference type="Pfam" id="PF01812">
    <property type="entry name" value="5-FTHF_cyc-lig"/>
    <property type="match status" value="1"/>
</dbReference>
<dbReference type="Proteomes" id="UP000053331">
    <property type="component" value="Unassembled WGS sequence"/>
</dbReference>
<evidence type="ECO:0000313" key="2">
    <source>
        <dbReference type="EMBL" id="KKF39912.1"/>
    </source>
</evidence>
<organism evidence="2 3">
    <name type="scientific">Halorubrum saccharovorum</name>
    <dbReference type="NCBI Taxonomy" id="2248"/>
    <lineage>
        <taxon>Archaea</taxon>
        <taxon>Methanobacteriati</taxon>
        <taxon>Methanobacteriota</taxon>
        <taxon>Stenosarchaea group</taxon>
        <taxon>Halobacteria</taxon>
        <taxon>Halobacteriales</taxon>
        <taxon>Haloferacaceae</taxon>
        <taxon>Halorubrum</taxon>
    </lineage>
</organism>
<dbReference type="SUPFAM" id="SSF100950">
    <property type="entry name" value="NagB/RpiA/CoA transferase-like"/>
    <property type="match status" value="1"/>
</dbReference>